<dbReference type="AlphaFoldDB" id="A0A6N2X898"/>
<keyword evidence="1" id="KW-0175">Coiled coil</keyword>
<gene>
    <name evidence="2" type="ORF">CBLFYP116_04537</name>
</gene>
<reference evidence="2" key="1">
    <citation type="submission" date="2019-11" db="EMBL/GenBank/DDBJ databases">
        <authorList>
            <person name="Feng L."/>
        </authorList>
    </citation>
    <scope>NUCLEOTIDE SEQUENCE</scope>
    <source>
        <strain evidence="2">CbolteaeLFYP116</strain>
    </source>
</reference>
<feature type="coiled-coil region" evidence="1">
    <location>
        <begin position="333"/>
        <end position="360"/>
    </location>
</feature>
<sequence>MMRLEDIKGCGRRKSRIETGGKQVRRMSGTWKRAGAMGLALMLAPVPGMLRPVTAWASPEFAYSADKWAALRDDVLEYGELADLVHEYNATVINNRLEYDDYRGKDHDEMKNAYQDIADRLYDSSDKIMDSVNEDQPGYAGTAVGAISARLQAEQNQELADSQNEDGRVKKLEYDRQEAVLVKDAQTKMISYWQKAKARPALEEDVNQARSKYEAMAVKAGQGMATQAELLGAREKMEAAQAALETNDRERDGLRRELCVMTGWDHNAQPDIREVPVPDAGEMDQIDLEFDKERAIEQNFTQTANERRLTFTGNGTQWDVMNQKVETGRRQIEADVEARYKLLEQARADYEQAAGELELARTGAQTAERKYSLGMISKNEYIQQQGTMASSQSACDTAGLKYRQALEDYRWAVNGLAQTEGA</sequence>
<dbReference type="SUPFAM" id="SSF56954">
    <property type="entry name" value="Outer membrane efflux proteins (OEP)"/>
    <property type="match status" value="1"/>
</dbReference>
<dbReference type="Gene3D" id="1.20.1600.10">
    <property type="entry name" value="Outer membrane efflux proteins (OEP)"/>
    <property type="match status" value="2"/>
</dbReference>
<proteinExistence type="predicted"/>
<organism evidence="2">
    <name type="scientific">Enterocloster bolteae</name>
    <dbReference type="NCBI Taxonomy" id="208479"/>
    <lineage>
        <taxon>Bacteria</taxon>
        <taxon>Bacillati</taxon>
        <taxon>Bacillota</taxon>
        <taxon>Clostridia</taxon>
        <taxon>Lachnospirales</taxon>
        <taxon>Lachnospiraceae</taxon>
        <taxon>Enterocloster</taxon>
    </lineage>
</organism>
<evidence type="ECO:0000313" key="2">
    <source>
        <dbReference type="EMBL" id="VYT50157.1"/>
    </source>
</evidence>
<accession>A0A6N2X898</accession>
<dbReference type="EMBL" id="CACRTF010000017">
    <property type="protein sequence ID" value="VYT50157.1"/>
    <property type="molecule type" value="Genomic_DNA"/>
</dbReference>
<dbReference type="GO" id="GO:0015562">
    <property type="term" value="F:efflux transmembrane transporter activity"/>
    <property type="evidence" value="ECO:0007669"/>
    <property type="project" value="InterPro"/>
</dbReference>
<evidence type="ECO:0000256" key="1">
    <source>
        <dbReference type="SAM" id="Coils"/>
    </source>
</evidence>
<protein>
    <submittedName>
        <fullName evidence="2">Outer membrane efflux protein</fullName>
    </submittedName>
</protein>
<name>A0A6N2X898_9FIRM</name>